<dbReference type="InterPro" id="IPR052512">
    <property type="entry name" value="4CMD/NDH-1_regulator"/>
</dbReference>
<dbReference type="Pfam" id="PF02627">
    <property type="entry name" value="CMD"/>
    <property type="match status" value="1"/>
</dbReference>
<dbReference type="InterPro" id="IPR029058">
    <property type="entry name" value="AB_hydrolase_fold"/>
</dbReference>
<feature type="domain" description="Carboxymuconolactone decarboxylase-like" evidence="1">
    <location>
        <begin position="293"/>
        <end position="375"/>
    </location>
</feature>
<keyword evidence="4" id="KW-1185">Reference proteome</keyword>
<evidence type="ECO:0000313" key="3">
    <source>
        <dbReference type="EMBL" id="TDS74455.1"/>
    </source>
</evidence>
<dbReference type="InterPro" id="IPR029032">
    <property type="entry name" value="AhpD-like"/>
</dbReference>
<dbReference type="SUPFAM" id="SSF69118">
    <property type="entry name" value="AhpD-like"/>
    <property type="match status" value="1"/>
</dbReference>
<dbReference type="Gene3D" id="1.20.1290.10">
    <property type="entry name" value="AhpD-like"/>
    <property type="match status" value="1"/>
</dbReference>
<gene>
    <name evidence="3" type="ORF">CLV52_3637</name>
</gene>
<feature type="domain" description="AB hydrolase-1" evidence="2">
    <location>
        <begin position="24"/>
        <end position="252"/>
    </location>
</feature>
<evidence type="ECO:0000259" key="1">
    <source>
        <dbReference type="Pfam" id="PF02627"/>
    </source>
</evidence>
<dbReference type="InterPro" id="IPR003779">
    <property type="entry name" value="CMD-like"/>
</dbReference>
<dbReference type="Proteomes" id="UP000295344">
    <property type="component" value="Unassembled WGS sequence"/>
</dbReference>
<dbReference type="PRINTS" id="PR00111">
    <property type="entry name" value="ABHYDROLASE"/>
</dbReference>
<dbReference type="AlphaFoldDB" id="A0A4R7FET8"/>
<comment type="caution">
    <text evidence="3">The sequence shown here is derived from an EMBL/GenBank/DDBJ whole genome shotgun (WGS) entry which is preliminary data.</text>
</comment>
<dbReference type="RefSeq" id="WP_246018216.1">
    <property type="nucleotide sequence ID" value="NZ_BAAARP010000001.1"/>
</dbReference>
<dbReference type="GO" id="GO:0051920">
    <property type="term" value="F:peroxiredoxin activity"/>
    <property type="evidence" value="ECO:0007669"/>
    <property type="project" value="InterPro"/>
</dbReference>
<protein>
    <submittedName>
        <fullName evidence="3">4-carboxymuconolactone decarboxylase /3-oxoadipate enol-lactonase</fullName>
    </submittedName>
</protein>
<dbReference type="SUPFAM" id="SSF53474">
    <property type="entry name" value="alpha/beta-Hydrolases"/>
    <property type="match status" value="1"/>
</dbReference>
<reference evidence="3 4" key="1">
    <citation type="submission" date="2019-03" db="EMBL/GenBank/DDBJ databases">
        <title>Genomic Encyclopedia of Archaeal and Bacterial Type Strains, Phase II (KMG-II): from individual species to whole genera.</title>
        <authorList>
            <person name="Goeker M."/>
        </authorList>
    </citation>
    <scope>NUCLEOTIDE SEQUENCE [LARGE SCALE GENOMIC DNA]</scope>
    <source>
        <strain evidence="3 4">DSM 24782</strain>
    </source>
</reference>
<proteinExistence type="predicted"/>
<organism evidence="3 4">
    <name type="scientific">Amnibacterium kyonggiense</name>
    <dbReference type="NCBI Taxonomy" id="595671"/>
    <lineage>
        <taxon>Bacteria</taxon>
        <taxon>Bacillati</taxon>
        <taxon>Actinomycetota</taxon>
        <taxon>Actinomycetes</taxon>
        <taxon>Micrococcales</taxon>
        <taxon>Microbacteriaceae</taxon>
        <taxon>Amnibacterium</taxon>
    </lineage>
</organism>
<dbReference type="PANTHER" id="PTHR33570:SF2">
    <property type="entry name" value="CARBOXYMUCONOLACTONE DECARBOXYLASE-LIKE DOMAIN-CONTAINING PROTEIN"/>
    <property type="match status" value="1"/>
</dbReference>
<dbReference type="Gene3D" id="3.40.50.1820">
    <property type="entry name" value="alpha/beta hydrolase"/>
    <property type="match status" value="1"/>
</dbReference>
<sequence>MSVVLRGVVDPTSSADPGAPLLVLGPSLGTGVAAWGEAAARLTGTFRVVRVDLPGHGLSPAAREPFTFADLADAVVAVVDGLGGGRFVYAGVSIGGAIGVELATGRHRDRLAGLAVICSGARIGSPEGWTARAAQVRAQGTPAQVAASSERWFAPSFPSREPDLVGRTLSELMDADDESYALLAEALGAFDRRSDLGTIAVPTLVVVGDRDPVVTVEDATATAAALPGGQEPVVLTDTGHQAHLERPAEVAALLIERFAPRDRYATGMTVRRAVLGAEWVDRATAGITPETADFQRFITETAWGSIWSRPGLDRRTRRAITIASMVTAHHWEELVMHLRAALADGVTREELVEILLQMAVYAGVPAANSAFRVAKQVFAEADERSADEQSAGE</sequence>
<dbReference type="InterPro" id="IPR000073">
    <property type="entry name" value="AB_hydrolase_1"/>
</dbReference>
<dbReference type="PANTHER" id="PTHR33570">
    <property type="entry name" value="4-CARBOXYMUCONOLACTONE DECARBOXYLASE FAMILY PROTEIN"/>
    <property type="match status" value="1"/>
</dbReference>
<dbReference type="EMBL" id="SOAM01000005">
    <property type="protein sequence ID" value="TDS74455.1"/>
    <property type="molecule type" value="Genomic_DNA"/>
</dbReference>
<evidence type="ECO:0000313" key="4">
    <source>
        <dbReference type="Proteomes" id="UP000295344"/>
    </source>
</evidence>
<evidence type="ECO:0000259" key="2">
    <source>
        <dbReference type="Pfam" id="PF12697"/>
    </source>
</evidence>
<name>A0A4R7FET8_9MICO</name>
<accession>A0A4R7FET8</accession>
<dbReference type="Pfam" id="PF12697">
    <property type="entry name" value="Abhydrolase_6"/>
    <property type="match status" value="1"/>
</dbReference>